<keyword evidence="4" id="KW-0812">Transmembrane</keyword>
<dbReference type="EMBL" id="CAJJDM010000112">
    <property type="protein sequence ID" value="CAD8099397.1"/>
    <property type="molecule type" value="Genomic_DNA"/>
</dbReference>
<proteinExistence type="predicted"/>
<keyword evidence="3" id="KW-1015">Disulfide bond</keyword>
<dbReference type="AlphaFoldDB" id="A0A8S1P8A0"/>
<evidence type="ECO:0000256" key="4">
    <source>
        <dbReference type="SAM" id="Phobius"/>
    </source>
</evidence>
<organism evidence="5 6">
    <name type="scientific">Paramecium primaurelia</name>
    <dbReference type="NCBI Taxonomy" id="5886"/>
    <lineage>
        <taxon>Eukaryota</taxon>
        <taxon>Sar</taxon>
        <taxon>Alveolata</taxon>
        <taxon>Ciliophora</taxon>
        <taxon>Intramacronucleata</taxon>
        <taxon>Oligohymenophorea</taxon>
        <taxon>Peniculida</taxon>
        <taxon>Parameciidae</taxon>
        <taxon>Paramecium</taxon>
    </lineage>
</organism>
<dbReference type="OMA" id="QFLMANC"/>
<keyword evidence="2" id="KW-0677">Repeat</keyword>
<feature type="transmembrane region" description="Helical" evidence="4">
    <location>
        <begin position="664"/>
        <end position="683"/>
    </location>
</feature>
<evidence type="ECO:0000256" key="1">
    <source>
        <dbReference type="ARBA" id="ARBA00022729"/>
    </source>
</evidence>
<dbReference type="InterPro" id="IPR011936">
    <property type="entry name" value="Myxo_disulph_rpt"/>
</dbReference>
<comment type="caution">
    <text evidence="5">The sequence shown here is derived from an EMBL/GenBank/DDBJ whole genome shotgun (WGS) entry which is preliminary data.</text>
</comment>
<dbReference type="Pfam" id="PF13948">
    <property type="entry name" value="DUF4215"/>
    <property type="match status" value="4"/>
</dbReference>
<dbReference type="NCBIfam" id="TIGR02232">
    <property type="entry name" value="myxo_disulf_rpt"/>
    <property type="match status" value="3"/>
</dbReference>
<protein>
    <recommendedName>
        <fullName evidence="7">Transmembrane protein</fullName>
    </recommendedName>
</protein>
<dbReference type="Proteomes" id="UP000688137">
    <property type="component" value="Unassembled WGS sequence"/>
</dbReference>
<feature type="transmembrane region" description="Helical" evidence="4">
    <location>
        <begin position="635"/>
        <end position="658"/>
    </location>
</feature>
<evidence type="ECO:0000313" key="5">
    <source>
        <dbReference type="EMBL" id="CAD8099397.1"/>
    </source>
</evidence>
<reference evidence="5" key="1">
    <citation type="submission" date="2021-01" db="EMBL/GenBank/DDBJ databases">
        <authorList>
            <consortium name="Genoscope - CEA"/>
            <person name="William W."/>
        </authorList>
    </citation>
    <scope>NUCLEOTIDE SEQUENCE</scope>
</reference>
<evidence type="ECO:0000256" key="3">
    <source>
        <dbReference type="ARBA" id="ARBA00023157"/>
    </source>
</evidence>
<feature type="transmembrane region" description="Helical" evidence="4">
    <location>
        <begin position="411"/>
        <end position="432"/>
    </location>
</feature>
<dbReference type="PANTHER" id="PTHR38934">
    <property type="entry name" value="HYPHALLY REGULATED CELL WALL PROTEIN 1"/>
    <property type="match status" value="1"/>
</dbReference>
<feature type="transmembrane region" description="Helical" evidence="4">
    <location>
        <begin position="509"/>
        <end position="530"/>
    </location>
</feature>
<evidence type="ECO:0000256" key="2">
    <source>
        <dbReference type="ARBA" id="ARBA00022737"/>
    </source>
</evidence>
<feature type="transmembrane region" description="Helical" evidence="4">
    <location>
        <begin position="695"/>
        <end position="715"/>
    </location>
</feature>
<accession>A0A8S1P8A0</accession>
<feature type="transmembrane region" description="Helical" evidence="4">
    <location>
        <begin position="602"/>
        <end position="623"/>
    </location>
</feature>
<keyword evidence="4" id="KW-0472">Membrane</keyword>
<evidence type="ECO:0000313" key="6">
    <source>
        <dbReference type="Proteomes" id="UP000688137"/>
    </source>
</evidence>
<gene>
    <name evidence="5" type="ORF">PPRIM_AZ9-3.1.T1090126</name>
</gene>
<keyword evidence="4" id="KW-1133">Transmembrane helix</keyword>
<sequence>MNSIRFDGCNNCRNDCQKECSYCQRGICLDCIYGWHLTDQFICESQCGDNLIALISNEECEDSNYDQFDGCYQCKIECCHYCNICIYGYCYNCEYTFTLIDQYCIPICGDGLITIGYEQCDDMNEIPYDGCYNCNYQCRQYCKLCIKGICYDQCEYGYYELDYQCYPICGDGIIVDQEDCDDQNDNQLDGCHNCQFLCPDHCEICSEGKCKLCEQGYELNVIKNQCLTFCGNGLVSQEEECDDMNNEDGDGCSQKCKIEINYVCKNYQYSFTQCTYEKYPKFEASFIKQDYEIQYVSLHFDQQVKILDDILFSEYIQFNLIGVDYEFYNITLTIVQEAQQYCTYVEYIVEIVINTTLSSLPVLEVILNEQLYNENDAPLINQKDSVRLNLPKYLDDQKQKSAQVLKQMGTYIMNSMGGAGILVLLLGNSFILRGVIEVLQQQSYLRFINVVFPLNLFIYFESTNIISVQPILDIFNFNQFSSELIEMPFVESYEKLKFYDINADIVKNIQAQIFLSITLLSVYLGTNFLIQIFRIMDHNHYLQFGEIIASILLKIFRSCNQIKRELEKDGLKQFLMANCWDLLFMSFLQIRSSSFTNIRSILSTILGYLIIYICALIISCYFLRGNYKLTSFSQYWIKKFDLFLILKKLLFIAILVLFQHSQEIQSMLLSLVCQLYLLYVYLFRPFENKLEYFNLIITEISVFVFCFTVILYWNQTKSNFDYENQVILGWFHIATLLSVLIINLAIQLYVVLSKLKKVIIKKLQQSINHNQNQQMDPYPLRNVMEYKL</sequence>
<feature type="transmembrane region" description="Helical" evidence="4">
    <location>
        <begin position="727"/>
        <end position="752"/>
    </location>
</feature>
<dbReference type="PANTHER" id="PTHR38934:SF6">
    <property type="entry name" value="CHROMOSOME UNDETERMINED SCAFFOLD_176, WHOLE GENOME SHOTGUN SEQUENCE"/>
    <property type="match status" value="1"/>
</dbReference>
<keyword evidence="6" id="KW-1185">Reference proteome</keyword>
<keyword evidence="1" id="KW-0732">Signal</keyword>
<name>A0A8S1P8A0_PARPR</name>
<evidence type="ECO:0008006" key="7">
    <source>
        <dbReference type="Google" id="ProtNLM"/>
    </source>
</evidence>